<dbReference type="PROSITE" id="PS01332">
    <property type="entry name" value="HTH_RRF2_1"/>
    <property type="match status" value="1"/>
</dbReference>
<proteinExistence type="predicted"/>
<dbReference type="Proteomes" id="UP000316253">
    <property type="component" value="Unassembled WGS sequence"/>
</dbReference>
<accession>A0A554JB10</accession>
<dbReference type="EMBL" id="VMFD01000039">
    <property type="protein sequence ID" value="TSC65514.1"/>
    <property type="molecule type" value="Genomic_DNA"/>
</dbReference>
<dbReference type="Gene3D" id="1.10.10.10">
    <property type="entry name" value="Winged helix-like DNA-binding domain superfamily/Winged helix DNA-binding domain"/>
    <property type="match status" value="1"/>
</dbReference>
<dbReference type="InterPro" id="IPR030489">
    <property type="entry name" value="TR_Rrf2-type_CS"/>
</dbReference>
<dbReference type="InterPro" id="IPR036390">
    <property type="entry name" value="WH_DNA-bd_sf"/>
</dbReference>
<gene>
    <name evidence="1" type="ORF">CEO22_454</name>
</gene>
<dbReference type="AlphaFoldDB" id="A0A554JB10"/>
<dbReference type="GO" id="GO:0003700">
    <property type="term" value="F:DNA-binding transcription factor activity"/>
    <property type="evidence" value="ECO:0007669"/>
    <property type="project" value="TreeGrafter"/>
</dbReference>
<dbReference type="PANTHER" id="PTHR33221">
    <property type="entry name" value="WINGED HELIX-TURN-HELIX TRANSCRIPTIONAL REGULATOR, RRF2 FAMILY"/>
    <property type="match status" value="1"/>
</dbReference>
<dbReference type="NCBIfam" id="TIGR00738">
    <property type="entry name" value="rrf2_super"/>
    <property type="match status" value="1"/>
</dbReference>
<evidence type="ECO:0000313" key="1">
    <source>
        <dbReference type="EMBL" id="TSC65514.1"/>
    </source>
</evidence>
<dbReference type="GO" id="GO:0005829">
    <property type="term" value="C:cytosol"/>
    <property type="evidence" value="ECO:0007669"/>
    <property type="project" value="TreeGrafter"/>
</dbReference>
<dbReference type="Pfam" id="PF02082">
    <property type="entry name" value="Rrf2"/>
    <property type="match status" value="1"/>
</dbReference>
<dbReference type="SUPFAM" id="SSF46785">
    <property type="entry name" value="Winged helix' DNA-binding domain"/>
    <property type="match status" value="1"/>
</dbReference>
<dbReference type="InterPro" id="IPR036388">
    <property type="entry name" value="WH-like_DNA-bd_sf"/>
</dbReference>
<protein>
    <submittedName>
        <fullName evidence="1">FeS assembly SUF system regulator, gammaproteobacterial</fullName>
    </submittedName>
</protein>
<dbReference type="PROSITE" id="PS51197">
    <property type="entry name" value="HTH_RRF2_2"/>
    <property type="match status" value="1"/>
</dbReference>
<dbReference type="PANTHER" id="PTHR33221:SF2">
    <property type="entry name" value="TRANSCRIPTIONAL REGULATOR"/>
    <property type="match status" value="1"/>
</dbReference>
<comment type="caution">
    <text evidence="1">The sequence shown here is derived from an EMBL/GenBank/DDBJ whole genome shotgun (WGS) entry which is preliminary data.</text>
</comment>
<evidence type="ECO:0000313" key="2">
    <source>
        <dbReference type="Proteomes" id="UP000316253"/>
    </source>
</evidence>
<dbReference type="InterPro" id="IPR000944">
    <property type="entry name" value="Tscrpt_reg_Rrf2"/>
</dbReference>
<sequence length="131" mass="14479">MKITKQEDYAILFLAVLASRPRDHWSLTKISDDFNLPYAFLKKIALELKLAGLVQSKEGVGGGYKIAIPANEVTLLEIIEAFQGRVAIVDCADDRYCPAESVCLASQTLKQVNRQLRQLLSGVKLSDMLPA</sequence>
<reference evidence="1 2" key="1">
    <citation type="submission" date="2017-08" db="EMBL/GenBank/DDBJ databases">
        <title>Mechanisms for carbon and nitrogen cycling indicate functional differentiation within the Candidate Phyla Radiation.</title>
        <authorList>
            <person name="Danczak R.E."/>
            <person name="Johnston M.D."/>
            <person name="Kenah C."/>
            <person name="Slattery M."/>
            <person name="Wrighton K.C."/>
            <person name="Wilkins M.J."/>
        </authorList>
    </citation>
    <scope>NUCLEOTIDE SEQUENCE [LARGE SCALE GENOMIC DNA]</scope>
    <source>
        <strain evidence="1">Gr01-1014_85</strain>
    </source>
</reference>
<organism evidence="1 2">
    <name type="scientific">Candidatus Berkelbacteria bacterium Gr01-1014_85</name>
    <dbReference type="NCBI Taxonomy" id="2017150"/>
    <lineage>
        <taxon>Bacteria</taxon>
        <taxon>Candidatus Berkelbacteria</taxon>
    </lineage>
</organism>
<name>A0A554JB10_9BACT</name>